<dbReference type="Proteomes" id="UP000663882">
    <property type="component" value="Unassembled WGS sequence"/>
</dbReference>
<dbReference type="EMBL" id="CAJNOO010005231">
    <property type="protein sequence ID" value="CAF1409839.1"/>
    <property type="molecule type" value="Genomic_DNA"/>
</dbReference>
<evidence type="ECO:0000313" key="2">
    <source>
        <dbReference type="EMBL" id="CAF1409839.1"/>
    </source>
</evidence>
<accession>A0A815LQ86</accession>
<feature type="region of interest" description="Disordered" evidence="1">
    <location>
        <begin position="24"/>
        <end position="115"/>
    </location>
</feature>
<feature type="compositionally biased region" description="Low complexity" evidence="1">
    <location>
        <begin position="41"/>
        <end position="59"/>
    </location>
</feature>
<organism evidence="2 4">
    <name type="scientific">Rotaria sordida</name>
    <dbReference type="NCBI Taxonomy" id="392033"/>
    <lineage>
        <taxon>Eukaryota</taxon>
        <taxon>Metazoa</taxon>
        <taxon>Spiralia</taxon>
        <taxon>Gnathifera</taxon>
        <taxon>Rotifera</taxon>
        <taxon>Eurotatoria</taxon>
        <taxon>Bdelloidea</taxon>
        <taxon>Philodinida</taxon>
        <taxon>Philodinidae</taxon>
        <taxon>Rotaria</taxon>
    </lineage>
</organism>
<feature type="compositionally biased region" description="Polar residues" evidence="1">
    <location>
        <begin position="24"/>
        <end position="40"/>
    </location>
</feature>
<name>A0A815LQ86_9BILA</name>
<proteinExistence type="predicted"/>
<evidence type="ECO:0000313" key="3">
    <source>
        <dbReference type="EMBL" id="CAF4043289.1"/>
    </source>
</evidence>
<feature type="compositionally biased region" description="Low complexity" evidence="1">
    <location>
        <begin position="88"/>
        <end position="109"/>
    </location>
</feature>
<protein>
    <submittedName>
        <fullName evidence="2">Uncharacterized protein</fullName>
    </submittedName>
</protein>
<dbReference type="EMBL" id="CAJOAX010008833">
    <property type="protein sequence ID" value="CAF4043289.1"/>
    <property type="molecule type" value="Genomic_DNA"/>
</dbReference>
<evidence type="ECO:0000256" key="1">
    <source>
        <dbReference type="SAM" id="MobiDB-lite"/>
    </source>
</evidence>
<dbReference type="AlphaFoldDB" id="A0A815LQ86"/>
<dbReference type="Proteomes" id="UP000663823">
    <property type="component" value="Unassembled WGS sequence"/>
</dbReference>
<comment type="caution">
    <text evidence="2">The sequence shown here is derived from an EMBL/GenBank/DDBJ whole genome shotgun (WGS) entry which is preliminary data.</text>
</comment>
<evidence type="ECO:0000313" key="4">
    <source>
        <dbReference type="Proteomes" id="UP000663882"/>
    </source>
</evidence>
<gene>
    <name evidence="3" type="ORF">OTI717_LOCUS31245</name>
    <name evidence="2" type="ORF">RFH988_LOCUS35187</name>
</gene>
<reference evidence="2" key="1">
    <citation type="submission" date="2021-02" db="EMBL/GenBank/DDBJ databases">
        <authorList>
            <person name="Nowell W R."/>
        </authorList>
    </citation>
    <scope>NUCLEOTIDE SEQUENCE</scope>
</reference>
<sequence>MTSEQKDRIWNGIDTQTKIENFQRQQQLKPTSSTLEQQTISDSNGNNQNDDNWESVQTRRNNKKRNTGNNSIDHRLQPKVLSNSSQIHSPSNQNRISSSSSSSHSNQHQTNRGGNRLSITNYALDYASNYHFPPFKLEYRYPNQLNNVKINPIPPNHLPPQHTVIIKWVNNSLIDDDICDE</sequence>